<dbReference type="GO" id="GO:0004672">
    <property type="term" value="F:protein kinase activity"/>
    <property type="evidence" value="ECO:0007669"/>
    <property type="project" value="InterPro"/>
</dbReference>
<keyword evidence="2" id="KW-1003">Cell membrane</keyword>
<evidence type="ECO:0000259" key="3">
    <source>
        <dbReference type="PROSITE" id="PS50011"/>
    </source>
</evidence>
<dbReference type="PANTHER" id="PTHR45621">
    <property type="entry name" value="OS01G0588500 PROTEIN-RELATED"/>
    <property type="match status" value="1"/>
</dbReference>
<dbReference type="InterPro" id="IPR001245">
    <property type="entry name" value="Ser-Thr/Tyr_kinase_cat_dom"/>
</dbReference>
<evidence type="ECO:0000313" key="4">
    <source>
        <dbReference type="EMBL" id="GER46336.1"/>
    </source>
</evidence>
<keyword evidence="4" id="KW-0808">Transferase</keyword>
<comment type="caution">
    <text evidence="4">The sequence shown here is derived from an EMBL/GenBank/DDBJ whole genome shotgun (WGS) entry which is preliminary data.</text>
</comment>
<proteinExistence type="predicted"/>
<dbReference type="SUPFAM" id="SSF56112">
    <property type="entry name" value="Protein kinase-like (PK-like)"/>
    <property type="match status" value="1"/>
</dbReference>
<dbReference type="GO" id="GO:0005524">
    <property type="term" value="F:ATP binding"/>
    <property type="evidence" value="ECO:0007669"/>
    <property type="project" value="InterPro"/>
</dbReference>
<keyword evidence="4" id="KW-0418">Kinase</keyword>
<dbReference type="Gene3D" id="3.30.200.20">
    <property type="entry name" value="Phosphorylase Kinase, domain 1"/>
    <property type="match status" value="1"/>
</dbReference>
<reference evidence="5" key="1">
    <citation type="journal article" date="2019" name="Curr. Biol.">
        <title>Genome Sequence of Striga asiatica Provides Insight into the Evolution of Plant Parasitism.</title>
        <authorList>
            <person name="Yoshida S."/>
            <person name="Kim S."/>
            <person name="Wafula E.K."/>
            <person name="Tanskanen J."/>
            <person name="Kim Y.M."/>
            <person name="Honaas L."/>
            <person name="Yang Z."/>
            <person name="Spallek T."/>
            <person name="Conn C.E."/>
            <person name="Ichihashi Y."/>
            <person name="Cheong K."/>
            <person name="Cui S."/>
            <person name="Der J.P."/>
            <person name="Gundlach H."/>
            <person name="Jiao Y."/>
            <person name="Hori C."/>
            <person name="Ishida J.K."/>
            <person name="Kasahara H."/>
            <person name="Kiba T."/>
            <person name="Kim M.S."/>
            <person name="Koo N."/>
            <person name="Laohavisit A."/>
            <person name="Lee Y.H."/>
            <person name="Lumba S."/>
            <person name="McCourt P."/>
            <person name="Mortimer J.C."/>
            <person name="Mutuku J.M."/>
            <person name="Nomura T."/>
            <person name="Sasaki-Sekimoto Y."/>
            <person name="Seto Y."/>
            <person name="Wang Y."/>
            <person name="Wakatake T."/>
            <person name="Sakakibara H."/>
            <person name="Demura T."/>
            <person name="Yamaguchi S."/>
            <person name="Yoneyama K."/>
            <person name="Manabe R.I."/>
            <person name="Nelson D.C."/>
            <person name="Schulman A.H."/>
            <person name="Timko M.P."/>
            <person name="dePamphilis C.W."/>
            <person name="Choi D."/>
            <person name="Shirasu K."/>
        </authorList>
    </citation>
    <scope>NUCLEOTIDE SEQUENCE [LARGE SCALE GENOMIC DNA]</scope>
    <source>
        <strain evidence="5">cv. UVA1</strain>
    </source>
</reference>
<feature type="domain" description="Protein kinase" evidence="3">
    <location>
        <begin position="155"/>
        <end position="247"/>
    </location>
</feature>
<keyword evidence="2" id="KW-0472">Membrane</keyword>
<dbReference type="EMBL" id="BKCP01007515">
    <property type="protein sequence ID" value="GER46336.1"/>
    <property type="molecule type" value="Genomic_DNA"/>
</dbReference>
<dbReference type="OrthoDB" id="4062651at2759"/>
<keyword evidence="5" id="KW-1185">Reference proteome</keyword>
<evidence type="ECO:0000313" key="5">
    <source>
        <dbReference type="Proteomes" id="UP000325081"/>
    </source>
</evidence>
<sequence>MLTNNSCLHIGPVYSVYGSDSDSTLDTKMNWRFWFSQHATHGVRTKLDLNSFFTLPVDLYMGLIVTRLWTLKRTGGSRFCSMPLMMDSCTLDSSIKKFDFQLPFHAAVDLYKIDGYSEPFLKEIYVPFDESGCTLKGSTRFDGYQIPNRATFRIPTYTKRLRRGRFGSVYKGWVDESTLAVSRPDSGMVVAVKRLKQDRWQGHKESYVLWFGLCCQAEINYLGQISHPNLVKLIGYCLEDDHQAFGV</sequence>
<evidence type="ECO:0000256" key="2">
    <source>
        <dbReference type="ARBA" id="ARBA00022475"/>
    </source>
</evidence>
<protein>
    <submittedName>
        <fullName evidence="4">Protein kinase superfamily protein</fullName>
    </submittedName>
</protein>
<name>A0A5A7QMV7_STRAF</name>
<accession>A0A5A7QMV7</accession>
<dbReference type="AlphaFoldDB" id="A0A5A7QMV7"/>
<gene>
    <name evidence="4" type="ORF">STAS_23367</name>
</gene>
<comment type="subcellular location">
    <subcellularLocation>
        <location evidence="1">Cell membrane</location>
    </subcellularLocation>
</comment>
<evidence type="ECO:0000256" key="1">
    <source>
        <dbReference type="ARBA" id="ARBA00004236"/>
    </source>
</evidence>
<dbReference type="GO" id="GO:0005886">
    <property type="term" value="C:plasma membrane"/>
    <property type="evidence" value="ECO:0007669"/>
    <property type="project" value="UniProtKB-SubCell"/>
</dbReference>
<dbReference type="Pfam" id="PF07714">
    <property type="entry name" value="PK_Tyr_Ser-Thr"/>
    <property type="match status" value="1"/>
</dbReference>
<dbReference type="PROSITE" id="PS50011">
    <property type="entry name" value="PROTEIN_KINASE_DOM"/>
    <property type="match status" value="1"/>
</dbReference>
<dbReference type="InterPro" id="IPR011009">
    <property type="entry name" value="Kinase-like_dom_sf"/>
</dbReference>
<organism evidence="4 5">
    <name type="scientific">Striga asiatica</name>
    <name type="common">Asiatic witchweed</name>
    <name type="synonym">Buchnera asiatica</name>
    <dbReference type="NCBI Taxonomy" id="4170"/>
    <lineage>
        <taxon>Eukaryota</taxon>
        <taxon>Viridiplantae</taxon>
        <taxon>Streptophyta</taxon>
        <taxon>Embryophyta</taxon>
        <taxon>Tracheophyta</taxon>
        <taxon>Spermatophyta</taxon>
        <taxon>Magnoliopsida</taxon>
        <taxon>eudicotyledons</taxon>
        <taxon>Gunneridae</taxon>
        <taxon>Pentapetalae</taxon>
        <taxon>asterids</taxon>
        <taxon>lamiids</taxon>
        <taxon>Lamiales</taxon>
        <taxon>Orobanchaceae</taxon>
        <taxon>Buchnereae</taxon>
        <taxon>Striga</taxon>
    </lineage>
</organism>
<dbReference type="InterPro" id="IPR050823">
    <property type="entry name" value="Plant_Ser_Thr_Prot_Kinase"/>
</dbReference>
<dbReference type="Proteomes" id="UP000325081">
    <property type="component" value="Unassembled WGS sequence"/>
</dbReference>
<dbReference type="InterPro" id="IPR000719">
    <property type="entry name" value="Prot_kinase_dom"/>
</dbReference>